<dbReference type="Gene3D" id="3.20.20.190">
    <property type="entry name" value="Phosphatidylinositol (PI) phosphodiesterase"/>
    <property type="match status" value="2"/>
</dbReference>
<evidence type="ECO:0000259" key="1">
    <source>
        <dbReference type="PROSITE" id="PS51704"/>
    </source>
</evidence>
<reference evidence="2 3" key="1">
    <citation type="journal article" date="2019" name="Int. J. Syst. Evol. Microbiol.">
        <title>The Global Catalogue of Microorganisms (GCM) 10K type strain sequencing project: providing services to taxonomists for standard genome sequencing and annotation.</title>
        <authorList>
            <consortium name="The Broad Institute Genomics Platform"/>
            <consortium name="The Broad Institute Genome Sequencing Center for Infectious Disease"/>
            <person name="Wu L."/>
            <person name="Ma J."/>
        </authorList>
    </citation>
    <scope>NUCLEOTIDE SEQUENCE [LARGE SCALE GENOMIC DNA]</scope>
    <source>
        <strain evidence="2 3">JCM 15309</strain>
    </source>
</reference>
<evidence type="ECO:0000313" key="2">
    <source>
        <dbReference type="EMBL" id="GAA1978706.1"/>
    </source>
</evidence>
<name>A0ABN2S1E2_9ACTN</name>
<dbReference type="SUPFAM" id="SSF51695">
    <property type="entry name" value="PLC-like phosphodiesterases"/>
    <property type="match status" value="1"/>
</dbReference>
<proteinExistence type="predicted"/>
<organism evidence="2 3">
    <name type="scientific">Nocardioides panacihumi</name>
    <dbReference type="NCBI Taxonomy" id="400774"/>
    <lineage>
        <taxon>Bacteria</taxon>
        <taxon>Bacillati</taxon>
        <taxon>Actinomycetota</taxon>
        <taxon>Actinomycetes</taxon>
        <taxon>Propionibacteriales</taxon>
        <taxon>Nocardioidaceae</taxon>
        <taxon>Nocardioides</taxon>
    </lineage>
</organism>
<feature type="domain" description="GP-PDE" evidence="1">
    <location>
        <begin position="5"/>
        <end position="56"/>
    </location>
</feature>
<dbReference type="InterPro" id="IPR030395">
    <property type="entry name" value="GP_PDE_dom"/>
</dbReference>
<dbReference type="Pfam" id="PF03009">
    <property type="entry name" value="GDPD"/>
    <property type="match status" value="1"/>
</dbReference>
<dbReference type="InterPro" id="IPR017946">
    <property type="entry name" value="PLC-like_Pdiesterase_TIM-brl"/>
</dbReference>
<protein>
    <recommendedName>
        <fullName evidence="1">GP-PDE domain-containing protein</fullName>
    </recommendedName>
</protein>
<sequence length="242" mass="26375">MSRRVLISAHRGGAGHETGNENTLLAVEQAVAEGVDYVELDVQRRADGSLVVLHDDPESGAAYPDPARFDDLLTALGPARAHLDLKFGSPDGTSEIDAIRRALDVLGPGPHVATTGRVRTARALRAWADAEGLDLKVGISIGGTVAGLPLREQVRRRWAELFPHAKVAASRADVIAAHHALALLTLRRFARRNGLDLLVWTPDHPLLLRYWLRPGRAWLVTTNHPARALRIRDARGTDRMAP</sequence>
<comment type="caution">
    <text evidence="2">The sequence shown here is derived from an EMBL/GenBank/DDBJ whole genome shotgun (WGS) entry which is preliminary data.</text>
</comment>
<dbReference type="PANTHER" id="PTHR46320:SF1">
    <property type="entry name" value="GLYCEROPHOSPHODIESTER PHOSPHODIESTERASE 1"/>
    <property type="match status" value="1"/>
</dbReference>
<keyword evidence="3" id="KW-1185">Reference proteome</keyword>
<dbReference type="Proteomes" id="UP001500571">
    <property type="component" value="Unassembled WGS sequence"/>
</dbReference>
<dbReference type="PANTHER" id="PTHR46320">
    <property type="entry name" value="GLYCEROPHOSPHODIESTER PHOSPHODIESTERASE 1"/>
    <property type="match status" value="1"/>
</dbReference>
<accession>A0ABN2S1E2</accession>
<evidence type="ECO:0000313" key="3">
    <source>
        <dbReference type="Proteomes" id="UP001500571"/>
    </source>
</evidence>
<dbReference type="PROSITE" id="PS51704">
    <property type="entry name" value="GP_PDE"/>
    <property type="match status" value="1"/>
</dbReference>
<gene>
    <name evidence="2" type="ORF">GCM10009798_44910</name>
</gene>
<dbReference type="CDD" id="cd08556">
    <property type="entry name" value="GDPD"/>
    <property type="match status" value="1"/>
</dbReference>
<dbReference type="EMBL" id="BAAAPB010000008">
    <property type="protein sequence ID" value="GAA1978706.1"/>
    <property type="molecule type" value="Genomic_DNA"/>
</dbReference>
<dbReference type="RefSeq" id="WP_344048877.1">
    <property type="nucleotide sequence ID" value="NZ_BAAAPB010000008.1"/>
</dbReference>